<sequence length="89" mass="10614">MNGTKKYYKLGELTDLAAKRGYMLKFNSARQVFELKDKEHHNNWCWIVRPSNGVRVGQVRECWMSEWDEIIDFNIDRLKKNAENFSAMI</sequence>
<evidence type="ECO:0000313" key="2">
    <source>
        <dbReference type="Proteomes" id="UP000036277"/>
    </source>
</evidence>
<dbReference type="OrthoDB" id="6447613at2"/>
<evidence type="ECO:0000313" key="1">
    <source>
        <dbReference type="EMBL" id="KMJ46695.1"/>
    </source>
</evidence>
<dbReference type="Proteomes" id="UP000036277">
    <property type="component" value="Unassembled WGS sequence"/>
</dbReference>
<keyword evidence="2" id="KW-1185">Reference proteome</keyword>
<reference evidence="1 2" key="1">
    <citation type="submission" date="2015-06" db="EMBL/GenBank/DDBJ databases">
        <title>Draft Whole-Genome Sequence of the Entomopathogenic Bacterium Xenorhabdus khoisanae.</title>
        <authorList>
            <person name="Naidoo S."/>
            <person name="Featherston J."/>
            <person name="Gray V.M."/>
        </authorList>
    </citation>
    <scope>NUCLEOTIDE SEQUENCE [LARGE SCALE GENOMIC DNA]</scope>
    <source>
        <strain evidence="1 2">MCB</strain>
    </source>
</reference>
<proteinExistence type="predicted"/>
<comment type="caution">
    <text evidence="1">The sequence shown here is derived from an EMBL/GenBank/DDBJ whole genome shotgun (WGS) entry which is preliminary data.</text>
</comment>
<protein>
    <submittedName>
        <fullName evidence="1">Uncharacterized protein</fullName>
    </submittedName>
</protein>
<dbReference type="STRING" id="880157.AB204_02435"/>
<dbReference type="AlphaFoldDB" id="A0A0J5IU47"/>
<accession>A0A0J5IU47</accession>
<dbReference type="EMBL" id="LFCV01000013">
    <property type="protein sequence ID" value="KMJ46695.1"/>
    <property type="molecule type" value="Genomic_DNA"/>
</dbReference>
<gene>
    <name evidence="1" type="ORF">AB204_02435</name>
</gene>
<dbReference type="RefSeq" id="WP_047961777.1">
    <property type="nucleotide sequence ID" value="NZ_CAWMBG010000013.1"/>
</dbReference>
<dbReference type="PATRIC" id="fig|880157.4.peg.508"/>
<name>A0A0J5IU47_9GAMM</name>
<organism evidence="1 2">
    <name type="scientific">Xenorhabdus khoisanae</name>
    <dbReference type="NCBI Taxonomy" id="880157"/>
    <lineage>
        <taxon>Bacteria</taxon>
        <taxon>Pseudomonadati</taxon>
        <taxon>Pseudomonadota</taxon>
        <taxon>Gammaproteobacteria</taxon>
        <taxon>Enterobacterales</taxon>
        <taxon>Morganellaceae</taxon>
        <taxon>Xenorhabdus</taxon>
    </lineage>
</organism>